<dbReference type="InterPro" id="IPR011050">
    <property type="entry name" value="Pectin_lyase_fold/virulence"/>
</dbReference>
<dbReference type="RefSeq" id="WP_108739943.1">
    <property type="nucleotide sequence ID" value="NZ_CP020918.1"/>
</dbReference>
<keyword evidence="3" id="KW-1185">Reference proteome</keyword>
<gene>
    <name evidence="2" type="ORF">FFWV33_05280</name>
</gene>
<evidence type="ECO:0000256" key="1">
    <source>
        <dbReference type="SAM" id="MobiDB-lite"/>
    </source>
</evidence>
<dbReference type="KEGG" id="ffa:FFWV33_05280"/>
<evidence type="ECO:0000313" key="3">
    <source>
        <dbReference type="Proteomes" id="UP000244527"/>
    </source>
</evidence>
<organism evidence="2 3">
    <name type="scientific">Flavobacterium faecale</name>
    <dbReference type="NCBI Taxonomy" id="1355330"/>
    <lineage>
        <taxon>Bacteria</taxon>
        <taxon>Pseudomonadati</taxon>
        <taxon>Bacteroidota</taxon>
        <taxon>Flavobacteriia</taxon>
        <taxon>Flavobacteriales</taxon>
        <taxon>Flavobacteriaceae</taxon>
        <taxon>Flavobacterium</taxon>
    </lineage>
</organism>
<dbReference type="SMART" id="SM00710">
    <property type="entry name" value="PbH1"/>
    <property type="match status" value="7"/>
</dbReference>
<feature type="compositionally biased region" description="Basic residues" evidence="1">
    <location>
        <begin position="188"/>
        <end position="201"/>
    </location>
</feature>
<proteinExistence type="predicted"/>
<dbReference type="SUPFAM" id="SSF51126">
    <property type="entry name" value="Pectin lyase-like"/>
    <property type="match status" value="2"/>
</dbReference>
<name>A0A2S1LB50_9FLAO</name>
<dbReference type="Pfam" id="PF14592">
    <property type="entry name" value="Chondroitinas_B"/>
    <property type="match status" value="1"/>
</dbReference>
<dbReference type="CDD" id="cd14251">
    <property type="entry name" value="PL-6"/>
    <property type="match status" value="1"/>
</dbReference>
<dbReference type="Gene3D" id="2.160.20.10">
    <property type="entry name" value="Single-stranded right-handed beta-helix, Pectin lyase-like"/>
    <property type="match status" value="2"/>
</dbReference>
<sequence>MKKVIFLGVLFLLFSFRSIDSGKNITVSNQQELNAAIKEASAGDQIIMANGIWKDIQIKFTGKGTQAAPIVLKAETPGKVFIEGVSDLKIGGTYLEVSGLFFRNGYTPSSTVIDFHIDKKSIANHCKVTQCVIEDFTQLNRVHDDHWIEFWGRYNELDHNYITGKSNQGPTIMVVLKGNEHINNHHKITNNHFGPRPRKGGPHGETIQIGDSGTSMSPSYTLVAHNLFERCDGEVEIISNKSNNNEYRNNIFYKSEGSLVLRHGNYCTIDGNIFIGDENSDFMGGVRVVNTGHWITNNYFYKIKGAEFRSALAVMNGVPKAPQNRYNQVTDVVIAYNSFVDCITPWQFSVGANMDKSDVLPATEIRSARPDRTIVANNSIYNQVPNDFPVKAYDKVDGVLFKNNILNSPNNSDVKDNGIQTAAFGVNKVSDWLYVPTENKTDVYQGFDFETISTDLFGSDRTATNAVGAMVLPVDKNKGTIITKDYGTNWFATDKKMTAPKTVKVSTAQELIAAIDKVEAGSIIELKKGVYNLTESLVINKAITIKGKNKNSKATLVYTGAAKSPAFLMEPKGNLAVENLILKGSKEQYAFATLEKNMKSAYNLKMNTIEVSDFETILNAYKDAFADTIAIDNSVFKNCNRGIRLADENEDLGEYNAEFVYIKNSKFDAIQSSVLDYYRGGYDESTIGGNLVFQNNTVTNSGKQEASGILVKTRGIVNVVFANNTFTNNPIAAIAVLWGEKGQAPKDNMIKNSGEIKIEQNLKQKMMY</sequence>
<dbReference type="InterPro" id="IPR006626">
    <property type="entry name" value="PbH1"/>
</dbReference>
<dbReference type="Proteomes" id="UP000244527">
    <property type="component" value="Chromosome"/>
</dbReference>
<dbReference type="EMBL" id="CP020918">
    <property type="protein sequence ID" value="AWG20990.1"/>
    <property type="molecule type" value="Genomic_DNA"/>
</dbReference>
<protein>
    <submittedName>
        <fullName evidence="2">Alginate lyase</fullName>
    </submittedName>
</protein>
<reference evidence="2 3" key="1">
    <citation type="submission" date="2017-04" db="EMBL/GenBank/DDBJ databases">
        <title>Compelte genome sequence of WV33.</title>
        <authorList>
            <person name="Lee P.C."/>
        </authorList>
    </citation>
    <scope>NUCLEOTIDE SEQUENCE [LARGE SCALE GENOMIC DNA]</scope>
    <source>
        <strain evidence="2 3">WV33</strain>
    </source>
</reference>
<dbReference type="AlphaFoldDB" id="A0A2S1LB50"/>
<dbReference type="OrthoDB" id="6475864at2"/>
<dbReference type="InterPro" id="IPR012334">
    <property type="entry name" value="Pectin_lyas_fold"/>
</dbReference>
<keyword evidence="2" id="KW-0456">Lyase</keyword>
<dbReference type="InterPro" id="IPR039513">
    <property type="entry name" value="PL-6"/>
</dbReference>
<evidence type="ECO:0000313" key="2">
    <source>
        <dbReference type="EMBL" id="AWG20990.1"/>
    </source>
</evidence>
<feature type="region of interest" description="Disordered" evidence="1">
    <location>
        <begin position="188"/>
        <end position="214"/>
    </location>
</feature>
<accession>A0A2S1LB50</accession>
<dbReference type="GO" id="GO:0016829">
    <property type="term" value="F:lyase activity"/>
    <property type="evidence" value="ECO:0007669"/>
    <property type="project" value="UniProtKB-KW"/>
</dbReference>